<feature type="transmembrane region" description="Helical" evidence="14">
    <location>
        <begin position="54"/>
        <end position="79"/>
    </location>
</feature>
<dbReference type="CDD" id="cd10322">
    <property type="entry name" value="SLC5sbd"/>
    <property type="match status" value="1"/>
</dbReference>
<feature type="transmembrane region" description="Helical" evidence="14">
    <location>
        <begin position="501"/>
        <end position="520"/>
    </location>
</feature>
<comment type="similarity">
    <text evidence="2 13">Belongs to the sodium:solute symporter (SSF) (TC 2.A.21) family.</text>
</comment>
<evidence type="ECO:0000256" key="7">
    <source>
        <dbReference type="ARBA" id="ARBA00022989"/>
    </source>
</evidence>
<evidence type="ECO:0000256" key="5">
    <source>
        <dbReference type="ARBA" id="ARBA00022692"/>
    </source>
</evidence>
<dbReference type="PANTHER" id="PTHR48086">
    <property type="entry name" value="SODIUM/PROLINE SYMPORTER-RELATED"/>
    <property type="match status" value="1"/>
</dbReference>
<sequence>MILSSSSNLGNTPYFVLGGYLILLLALGVFSLLKSRAAKDAEADYYLAGRGQGILVTSLTIMATYFSGFAILTFPGWVYSNGVSPMLYALNLPVAAAAIYLIGDRIRAAGHKHGFITPADMIVHHYGESRMLRFLVVLTGALYAIPYIIMQVKAGGELAEGLFKDTPPFVLLGTEITIYDTGVFALALITMVYVLIGGMRSVAWTDVVQGLLLLTAMLVSGIAIFHALDGPANYFQKVSQLDGKFLTMPEPGAPFNATAALTFCLFASLASVIQPSQWMRFYSARDRDTLRKTSIIFSTILPVCFLMGVFLVGLGGQVLYPTGSEEAATHLARPDQIVIAVITETLPAMLGSFGVFIVTLILVAVMAASMSTADSALHALSGIVTRDVYKPLRPRSTESERTWVGRIVIVVATIASAYIAHSLADSPFLSTIAQFFFLAMAFSAQLLPITIDMLFLKKGTLTGAVSGLAAGIMTVFLFPGLSPLLFGEDASIVELTTELKSHLDVGFCGLVVNVLVFIVVTKWSARQQSS</sequence>
<reference evidence="15" key="2">
    <citation type="submission" date="2020-09" db="EMBL/GenBank/DDBJ databases">
        <authorList>
            <person name="Sun Q."/>
            <person name="Kim S."/>
        </authorList>
    </citation>
    <scope>NUCLEOTIDE SEQUENCE</scope>
    <source>
        <strain evidence="15">KCTC 12988</strain>
    </source>
</reference>
<protein>
    <submittedName>
        <fullName evidence="15">Sodium:proline symporter</fullName>
    </submittedName>
</protein>
<evidence type="ECO:0000256" key="1">
    <source>
        <dbReference type="ARBA" id="ARBA00004651"/>
    </source>
</evidence>
<feature type="transmembrane region" description="Helical" evidence="14">
    <location>
        <begin position="253"/>
        <end position="273"/>
    </location>
</feature>
<feature type="transmembrane region" description="Helical" evidence="14">
    <location>
        <begin position="131"/>
        <end position="149"/>
    </location>
</feature>
<organism evidence="15 16">
    <name type="scientific">Roseibacillus persicicus</name>
    <dbReference type="NCBI Taxonomy" id="454148"/>
    <lineage>
        <taxon>Bacteria</taxon>
        <taxon>Pseudomonadati</taxon>
        <taxon>Verrucomicrobiota</taxon>
        <taxon>Verrucomicrobiia</taxon>
        <taxon>Verrucomicrobiales</taxon>
        <taxon>Verrucomicrobiaceae</taxon>
        <taxon>Roseibacillus</taxon>
    </lineage>
</organism>
<evidence type="ECO:0000256" key="3">
    <source>
        <dbReference type="ARBA" id="ARBA00022448"/>
    </source>
</evidence>
<dbReference type="InterPro" id="IPR001734">
    <property type="entry name" value="Na/solute_symporter"/>
</dbReference>
<dbReference type="Pfam" id="PF00474">
    <property type="entry name" value="SSF"/>
    <property type="match status" value="1"/>
</dbReference>
<comment type="subcellular location">
    <subcellularLocation>
        <location evidence="1">Cell membrane</location>
        <topology evidence="1">Multi-pass membrane protein</topology>
    </subcellularLocation>
</comment>
<feature type="transmembrane region" description="Helical" evidence="14">
    <location>
        <begin position="427"/>
        <end position="449"/>
    </location>
</feature>
<dbReference type="InterPro" id="IPR038377">
    <property type="entry name" value="Na/Glc_symporter_sf"/>
</dbReference>
<evidence type="ECO:0000256" key="2">
    <source>
        <dbReference type="ARBA" id="ARBA00006434"/>
    </source>
</evidence>
<feature type="transmembrane region" description="Helical" evidence="14">
    <location>
        <begin position="12"/>
        <end position="33"/>
    </location>
</feature>
<comment type="catalytic activity">
    <reaction evidence="12">
        <text>L-proline(in) + Na(+)(in) = L-proline(out) + Na(+)(out)</text>
        <dbReference type="Rhea" id="RHEA:28967"/>
        <dbReference type="ChEBI" id="CHEBI:29101"/>
        <dbReference type="ChEBI" id="CHEBI:60039"/>
    </reaction>
</comment>
<comment type="caution">
    <text evidence="15">The sequence shown here is derived from an EMBL/GenBank/DDBJ whole genome shotgun (WGS) entry which is preliminary data.</text>
</comment>
<keyword evidence="10 14" id="KW-0472">Membrane</keyword>
<keyword evidence="3" id="KW-0813">Transport</keyword>
<keyword evidence="8" id="KW-0915">Sodium</keyword>
<keyword evidence="9" id="KW-0406">Ion transport</keyword>
<evidence type="ECO:0000256" key="4">
    <source>
        <dbReference type="ARBA" id="ARBA00022475"/>
    </source>
</evidence>
<reference evidence="15" key="1">
    <citation type="journal article" date="2014" name="Int. J. Syst. Evol. Microbiol.">
        <title>Complete genome sequence of Corynebacterium casei LMG S-19264T (=DSM 44701T), isolated from a smear-ripened cheese.</title>
        <authorList>
            <consortium name="US DOE Joint Genome Institute (JGI-PGF)"/>
            <person name="Walter F."/>
            <person name="Albersmeier A."/>
            <person name="Kalinowski J."/>
            <person name="Ruckert C."/>
        </authorList>
    </citation>
    <scope>NUCLEOTIDE SEQUENCE</scope>
    <source>
        <strain evidence="15">KCTC 12988</strain>
    </source>
</reference>
<dbReference type="Proteomes" id="UP000644507">
    <property type="component" value="Unassembled WGS sequence"/>
</dbReference>
<dbReference type="RefSeq" id="WP_189569438.1">
    <property type="nucleotide sequence ID" value="NZ_BMXI01000006.1"/>
</dbReference>
<feature type="transmembrane region" description="Helical" evidence="14">
    <location>
        <begin position="461"/>
        <end position="481"/>
    </location>
</feature>
<feature type="transmembrane region" description="Helical" evidence="14">
    <location>
        <begin position="169"/>
        <end position="196"/>
    </location>
</feature>
<keyword evidence="5 14" id="KW-0812">Transmembrane</keyword>
<evidence type="ECO:0000256" key="10">
    <source>
        <dbReference type="ARBA" id="ARBA00023136"/>
    </source>
</evidence>
<keyword evidence="11" id="KW-0739">Sodium transport</keyword>
<dbReference type="PANTHER" id="PTHR48086:SF3">
    <property type="entry name" value="SODIUM_PROLINE SYMPORTER"/>
    <property type="match status" value="1"/>
</dbReference>
<keyword evidence="6" id="KW-0769">Symport</keyword>
<proteinExistence type="inferred from homology"/>
<evidence type="ECO:0000256" key="12">
    <source>
        <dbReference type="ARBA" id="ARBA00033708"/>
    </source>
</evidence>
<evidence type="ECO:0000313" key="15">
    <source>
        <dbReference type="EMBL" id="GHC50878.1"/>
    </source>
</evidence>
<evidence type="ECO:0000256" key="8">
    <source>
        <dbReference type="ARBA" id="ARBA00023053"/>
    </source>
</evidence>
<dbReference type="GO" id="GO:0006814">
    <property type="term" value="P:sodium ion transport"/>
    <property type="evidence" value="ECO:0007669"/>
    <property type="project" value="UniProtKB-KW"/>
</dbReference>
<feature type="transmembrane region" description="Helical" evidence="14">
    <location>
        <begin position="85"/>
        <end position="103"/>
    </location>
</feature>
<dbReference type="GO" id="GO:0015293">
    <property type="term" value="F:symporter activity"/>
    <property type="evidence" value="ECO:0007669"/>
    <property type="project" value="UniProtKB-KW"/>
</dbReference>
<feature type="transmembrane region" description="Helical" evidence="14">
    <location>
        <begin position="348"/>
        <end position="368"/>
    </location>
</feature>
<keyword evidence="7 14" id="KW-1133">Transmembrane helix</keyword>
<feature type="transmembrane region" description="Helical" evidence="14">
    <location>
        <begin position="403"/>
        <end position="421"/>
    </location>
</feature>
<evidence type="ECO:0000256" key="11">
    <source>
        <dbReference type="ARBA" id="ARBA00023201"/>
    </source>
</evidence>
<name>A0A918TJE3_9BACT</name>
<keyword evidence="4" id="KW-1003">Cell membrane</keyword>
<evidence type="ECO:0000256" key="14">
    <source>
        <dbReference type="SAM" id="Phobius"/>
    </source>
</evidence>
<evidence type="ECO:0000256" key="9">
    <source>
        <dbReference type="ARBA" id="ARBA00023065"/>
    </source>
</evidence>
<accession>A0A918TJE3</accession>
<dbReference type="Gene3D" id="1.20.1730.10">
    <property type="entry name" value="Sodium/glucose cotransporter"/>
    <property type="match status" value="1"/>
</dbReference>
<dbReference type="PROSITE" id="PS50283">
    <property type="entry name" value="NA_SOLUT_SYMP_3"/>
    <property type="match status" value="1"/>
</dbReference>
<evidence type="ECO:0000256" key="6">
    <source>
        <dbReference type="ARBA" id="ARBA00022847"/>
    </source>
</evidence>
<dbReference type="InterPro" id="IPR050277">
    <property type="entry name" value="Sodium:Solute_Symporter"/>
</dbReference>
<dbReference type="AlphaFoldDB" id="A0A918TJE3"/>
<feature type="transmembrane region" description="Helical" evidence="14">
    <location>
        <begin position="208"/>
        <end position="228"/>
    </location>
</feature>
<keyword evidence="16" id="KW-1185">Reference proteome</keyword>
<feature type="transmembrane region" description="Helical" evidence="14">
    <location>
        <begin position="294"/>
        <end position="314"/>
    </location>
</feature>
<dbReference type="EMBL" id="BMXI01000006">
    <property type="protein sequence ID" value="GHC50878.1"/>
    <property type="molecule type" value="Genomic_DNA"/>
</dbReference>
<evidence type="ECO:0000256" key="13">
    <source>
        <dbReference type="RuleBase" id="RU362091"/>
    </source>
</evidence>
<evidence type="ECO:0000313" key="16">
    <source>
        <dbReference type="Proteomes" id="UP000644507"/>
    </source>
</evidence>
<gene>
    <name evidence="15" type="ORF">GCM10007100_16290</name>
</gene>
<dbReference type="GO" id="GO:0005886">
    <property type="term" value="C:plasma membrane"/>
    <property type="evidence" value="ECO:0007669"/>
    <property type="project" value="UniProtKB-SubCell"/>
</dbReference>